<accession>A0ACC2VSK2</accession>
<reference evidence="1" key="1">
    <citation type="submission" date="2023-04" db="EMBL/GenBank/DDBJ databases">
        <title>Draft Genome sequencing of Naganishia species isolated from polar environments using Oxford Nanopore Technology.</title>
        <authorList>
            <person name="Leo P."/>
            <person name="Venkateswaran K."/>
        </authorList>
    </citation>
    <scope>NUCLEOTIDE SEQUENCE</scope>
    <source>
        <strain evidence="1">MNA-CCFEE 5261</strain>
    </source>
</reference>
<dbReference type="Proteomes" id="UP001241377">
    <property type="component" value="Unassembled WGS sequence"/>
</dbReference>
<comment type="caution">
    <text evidence="1">The sequence shown here is derived from an EMBL/GenBank/DDBJ whole genome shotgun (WGS) entry which is preliminary data.</text>
</comment>
<dbReference type="EMBL" id="JASBWR010000056">
    <property type="protein sequence ID" value="KAJ9101606.1"/>
    <property type="molecule type" value="Genomic_DNA"/>
</dbReference>
<evidence type="ECO:0000313" key="2">
    <source>
        <dbReference type="Proteomes" id="UP001241377"/>
    </source>
</evidence>
<organism evidence="1 2">
    <name type="scientific">Naganishia cerealis</name>
    <dbReference type="NCBI Taxonomy" id="610337"/>
    <lineage>
        <taxon>Eukaryota</taxon>
        <taxon>Fungi</taxon>
        <taxon>Dikarya</taxon>
        <taxon>Basidiomycota</taxon>
        <taxon>Agaricomycotina</taxon>
        <taxon>Tremellomycetes</taxon>
        <taxon>Filobasidiales</taxon>
        <taxon>Filobasidiaceae</taxon>
        <taxon>Naganishia</taxon>
    </lineage>
</organism>
<proteinExistence type="predicted"/>
<evidence type="ECO:0000313" key="1">
    <source>
        <dbReference type="EMBL" id="KAJ9101606.1"/>
    </source>
</evidence>
<gene>
    <name evidence="1" type="ORF">QFC19_005103</name>
</gene>
<keyword evidence="2" id="KW-1185">Reference proteome</keyword>
<name>A0ACC2VSK2_9TREE</name>
<protein>
    <submittedName>
        <fullName evidence="1">Uncharacterized protein</fullName>
    </submittedName>
</protein>
<sequence>MGILDNLKSFVHSITTDDHYASYGSRYGNAGNTNDGSNARLNEVHRLATANSSVQSLVEGAGGSRIGSRNGSSANVNTVGYRPGMRSSRTNLNGSDVQLQNFDASGQPPLPSIDSLWARIEAWLEEEYPELEDNLNDGVTSADLNEFENDLGCGSLSVEFRQFYKKHDGQLRGGKPTGLLLGMPLLDLESILEEHLIWTKVAERIEKQQQLVLRLQRTDVDLEATSSSSAAANVQHLNNFVSNQRSIPTNAIQTCYSHRCWVPITKDNCGNQVAIDLAPGPAGTYGQIILFGRDYDTKIVVASSFHEFIFNFVNDLEQGNFQIDQTEDQDQYGYLEPSRNDDDFMIGDEDEDQGELKFYDRDGKEFGKAFQGRNKLPYITVLKIRALRRFGVSNSQNFNTSFTPSRISKKPAAPSGTGTSRPQSPFVAGNDAKESLINMQSSSKVALPKETLIDENTPEFKVSGSDEILEPKETVVDPVPETVQEPTKQAEEDNEEQEQAAVPAEQVKTEAEEQEQAAEPAEQAETEAEEPKTEEAEEHAEADGEKPLTKSQKKNQKKKNKKQNKDGIAEVSSDLKDVAL</sequence>